<feature type="domain" description="DUF4842" evidence="2">
    <location>
        <begin position="453"/>
        <end position="670"/>
    </location>
</feature>
<evidence type="ECO:0000313" key="6">
    <source>
        <dbReference type="Proteomes" id="UP000294656"/>
    </source>
</evidence>
<evidence type="ECO:0000256" key="1">
    <source>
        <dbReference type="SAM" id="SignalP"/>
    </source>
</evidence>
<keyword evidence="1" id="KW-0732">Signal</keyword>
<dbReference type="InterPro" id="IPR031025">
    <property type="entry name" value="LruC_dom"/>
</dbReference>
<organism evidence="5 6">
    <name type="scientific">Marinomonas balearica</name>
    <dbReference type="NCBI Taxonomy" id="491947"/>
    <lineage>
        <taxon>Bacteria</taxon>
        <taxon>Pseudomonadati</taxon>
        <taxon>Pseudomonadota</taxon>
        <taxon>Gammaproteobacteria</taxon>
        <taxon>Oceanospirillales</taxon>
        <taxon>Oceanospirillaceae</taxon>
        <taxon>Marinomonas</taxon>
    </lineage>
</organism>
<dbReference type="InterPro" id="IPR045474">
    <property type="entry name" value="GEVED"/>
</dbReference>
<dbReference type="NCBIfam" id="TIGR04456">
    <property type="entry name" value="LruC_dom"/>
    <property type="match status" value="1"/>
</dbReference>
<dbReference type="SUPFAM" id="SSF63825">
    <property type="entry name" value="YWTD domain"/>
    <property type="match status" value="1"/>
</dbReference>
<feature type="chain" id="PRO_5020276884" evidence="1">
    <location>
        <begin position="24"/>
        <end position="683"/>
    </location>
</feature>
<evidence type="ECO:0000259" key="3">
    <source>
        <dbReference type="Pfam" id="PF20009"/>
    </source>
</evidence>
<protein>
    <submittedName>
        <fullName evidence="5">LruC domain-containing protein</fullName>
    </submittedName>
</protein>
<dbReference type="Proteomes" id="UP000294656">
    <property type="component" value="Unassembled WGS sequence"/>
</dbReference>
<sequence length="683" mass="74942">MKNYKSLALSGLVSAALIPELHASPFTECPSNAFLIQGTVAKLYSVDLATGFYETLSDNLGTNNTLNAMAYNFHDDYLYAYSKEFTGITRIHSNYQLEALAASNLPSANFYVGDISLVENTYYLYRPGSAYGLYKISLDSSSPDYLQTQRVVDGSVLNIAIFDFAMHPVNNQLYAVDRHGTLHQIDTDIGDSIALGNVGQSGTFGASYFDENGTFYISRNSDGHIFRINVQDPSPEAEFFAHGPSSSQNDGARCAFANLLDESSRVDFGDAPDSYGSNIENNGARHNMSDTIYLGETLGGAPNGVTPVTTFEQGLDTAISIKTKGSGAVNMWVDWSQDGEFNGSDQVVTDQSLTEGDNLVVFDTPANAETGTTWMRTRYSTSSGIGPNGGVSDGEVEDIQIVVSEQGTTVYSYPSANRHTTLAYEDKWPVIGDYDMNDVVVSYNTHRYVKEGQAVRYVIEGSILAHGASYSNGFAIQLDGIPRSAVNQAAIVFQLDNTIIPDAKPLEKGSDTDDAVVVIANNLWDHISKPDGCRFYRTQVGCGELTELDFSISVPLSTSIDDTTAPKGVLNPFIFATPNRWHGIGQPGRGLEVHLKNKKVSARFNHSLFGTYDDRSDYPNNAFLNENGMPWALELPVLWNHPMEHIDLVKAYPRFVDYVESAGQLEQDWYKKPHSLQRIISNQ</sequence>
<evidence type="ECO:0000259" key="2">
    <source>
        <dbReference type="Pfam" id="PF16130"/>
    </source>
</evidence>
<gene>
    <name evidence="5" type="ORF">DFP79_0234</name>
</gene>
<dbReference type="AlphaFoldDB" id="A0A4R6MGP3"/>
<dbReference type="InterPro" id="IPR032295">
    <property type="entry name" value="DUF4842"/>
</dbReference>
<comment type="caution">
    <text evidence="5">The sequence shown here is derived from an EMBL/GenBank/DDBJ whole genome shotgun (WGS) entry which is preliminary data.</text>
</comment>
<reference evidence="5 6" key="1">
    <citation type="submission" date="2019-03" db="EMBL/GenBank/DDBJ databases">
        <title>Genomic Encyclopedia of Type Strains, Phase III (KMG-III): the genomes of soil and plant-associated and newly described type strains.</title>
        <authorList>
            <person name="Whitman W."/>
        </authorList>
    </citation>
    <scope>NUCLEOTIDE SEQUENCE [LARGE SCALE GENOMIC DNA]</scope>
    <source>
        <strain evidence="5 6">CECT 7378</strain>
    </source>
</reference>
<dbReference type="Pfam" id="PF21959">
    <property type="entry name" value="DUF6923"/>
    <property type="match status" value="1"/>
</dbReference>
<dbReference type="Pfam" id="PF16130">
    <property type="entry name" value="DUF4842"/>
    <property type="match status" value="1"/>
</dbReference>
<evidence type="ECO:0000259" key="4">
    <source>
        <dbReference type="Pfam" id="PF21959"/>
    </source>
</evidence>
<dbReference type="InterPro" id="IPR054215">
    <property type="entry name" value="DUF6923"/>
</dbReference>
<evidence type="ECO:0000313" key="5">
    <source>
        <dbReference type="EMBL" id="TDP01082.1"/>
    </source>
</evidence>
<feature type="signal peptide" evidence="1">
    <location>
        <begin position="1"/>
        <end position="23"/>
    </location>
</feature>
<feature type="domain" description="DUF6923" evidence="4">
    <location>
        <begin position="37"/>
        <end position="255"/>
    </location>
</feature>
<feature type="domain" description="GEVED" evidence="3">
    <location>
        <begin position="329"/>
        <end position="398"/>
    </location>
</feature>
<dbReference type="Pfam" id="PF20009">
    <property type="entry name" value="GEVED"/>
    <property type="match status" value="1"/>
</dbReference>
<dbReference type="EMBL" id="SNXC01000003">
    <property type="protein sequence ID" value="TDP01082.1"/>
    <property type="molecule type" value="Genomic_DNA"/>
</dbReference>
<dbReference type="RefSeq" id="WP_166637614.1">
    <property type="nucleotide sequence ID" value="NZ_SNXC01000003.1"/>
</dbReference>
<proteinExistence type="predicted"/>
<keyword evidence="6" id="KW-1185">Reference proteome</keyword>
<name>A0A4R6MGP3_9GAMM</name>
<accession>A0A4R6MGP3</accession>